<sequence>MEMLLLIRYTSTRMRGKNFKVYPFRFAFSFLNQTNNKFQGMGTMHVPVW</sequence>
<reference evidence="1" key="2">
    <citation type="journal article" date="2015" name="Data Brief">
        <title>Shoot transcriptome of the giant reed, Arundo donax.</title>
        <authorList>
            <person name="Barrero R.A."/>
            <person name="Guerrero F.D."/>
            <person name="Moolhuijzen P."/>
            <person name="Goolsby J.A."/>
            <person name="Tidwell J."/>
            <person name="Bellgard S.E."/>
            <person name="Bellgard M.I."/>
        </authorList>
    </citation>
    <scope>NUCLEOTIDE SEQUENCE</scope>
    <source>
        <tissue evidence="1">Shoot tissue taken approximately 20 cm above the soil surface</tissue>
    </source>
</reference>
<protein>
    <submittedName>
        <fullName evidence="1">Uncharacterized protein</fullName>
    </submittedName>
</protein>
<organism evidence="1">
    <name type="scientific">Arundo donax</name>
    <name type="common">Giant reed</name>
    <name type="synonym">Donax arundinaceus</name>
    <dbReference type="NCBI Taxonomy" id="35708"/>
    <lineage>
        <taxon>Eukaryota</taxon>
        <taxon>Viridiplantae</taxon>
        <taxon>Streptophyta</taxon>
        <taxon>Embryophyta</taxon>
        <taxon>Tracheophyta</taxon>
        <taxon>Spermatophyta</taxon>
        <taxon>Magnoliopsida</taxon>
        <taxon>Liliopsida</taxon>
        <taxon>Poales</taxon>
        <taxon>Poaceae</taxon>
        <taxon>PACMAD clade</taxon>
        <taxon>Arundinoideae</taxon>
        <taxon>Arundineae</taxon>
        <taxon>Arundo</taxon>
    </lineage>
</organism>
<accession>A0A0A8ZSI3</accession>
<dbReference type="EMBL" id="GBRH01256139">
    <property type="protein sequence ID" value="JAD41756.1"/>
    <property type="molecule type" value="Transcribed_RNA"/>
</dbReference>
<reference evidence="1" key="1">
    <citation type="submission" date="2014-09" db="EMBL/GenBank/DDBJ databases">
        <authorList>
            <person name="Magalhaes I.L.F."/>
            <person name="Oliveira U."/>
            <person name="Santos F.R."/>
            <person name="Vidigal T.H.D.A."/>
            <person name="Brescovit A.D."/>
            <person name="Santos A.J."/>
        </authorList>
    </citation>
    <scope>NUCLEOTIDE SEQUENCE</scope>
    <source>
        <tissue evidence="1">Shoot tissue taken approximately 20 cm above the soil surface</tissue>
    </source>
</reference>
<dbReference type="AlphaFoldDB" id="A0A0A8ZSI3"/>
<proteinExistence type="predicted"/>
<name>A0A0A8ZSI3_ARUDO</name>
<evidence type="ECO:0000313" key="1">
    <source>
        <dbReference type="EMBL" id="JAD41756.1"/>
    </source>
</evidence>